<proteinExistence type="predicted"/>
<gene>
    <name evidence="2" type="ORF">FN846DRAFT_969655</name>
</gene>
<dbReference type="InParanoid" id="A0A5J5EK91"/>
<comment type="caution">
    <text evidence="2">The sequence shown here is derived from an EMBL/GenBank/DDBJ whole genome shotgun (WGS) entry which is preliminary data.</text>
</comment>
<organism evidence="2 3">
    <name type="scientific">Sphaerosporella brunnea</name>
    <dbReference type="NCBI Taxonomy" id="1250544"/>
    <lineage>
        <taxon>Eukaryota</taxon>
        <taxon>Fungi</taxon>
        <taxon>Dikarya</taxon>
        <taxon>Ascomycota</taxon>
        <taxon>Pezizomycotina</taxon>
        <taxon>Pezizomycetes</taxon>
        <taxon>Pezizales</taxon>
        <taxon>Pyronemataceae</taxon>
        <taxon>Sphaerosporella</taxon>
    </lineage>
</organism>
<dbReference type="AlphaFoldDB" id="A0A5J5EK91"/>
<dbReference type="EMBL" id="VXIS01000262">
    <property type="protein sequence ID" value="KAA8895469.1"/>
    <property type="molecule type" value="Genomic_DNA"/>
</dbReference>
<protein>
    <submittedName>
        <fullName evidence="2">Uncharacterized protein</fullName>
    </submittedName>
</protein>
<evidence type="ECO:0000313" key="2">
    <source>
        <dbReference type="EMBL" id="KAA8895469.1"/>
    </source>
</evidence>
<accession>A0A5J5EK91</accession>
<reference evidence="2 3" key="1">
    <citation type="submission" date="2019-09" db="EMBL/GenBank/DDBJ databases">
        <title>Draft genome of the ectomycorrhizal ascomycete Sphaerosporella brunnea.</title>
        <authorList>
            <consortium name="DOE Joint Genome Institute"/>
            <person name="Benucci G.M."/>
            <person name="Marozzi G."/>
            <person name="Antonielli L."/>
            <person name="Sanchez S."/>
            <person name="Marco P."/>
            <person name="Wang X."/>
            <person name="Falini L.B."/>
            <person name="Barry K."/>
            <person name="Haridas S."/>
            <person name="Lipzen A."/>
            <person name="Labutti K."/>
            <person name="Grigoriev I.V."/>
            <person name="Murat C."/>
            <person name="Martin F."/>
            <person name="Albertini E."/>
            <person name="Donnini D."/>
            <person name="Bonito G."/>
        </authorList>
    </citation>
    <scope>NUCLEOTIDE SEQUENCE [LARGE SCALE GENOMIC DNA]</scope>
    <source>
        <strain evidence="2 3">Sb_GMNB300</strain>
    </source>
</reference>
<evidence type="ECO:0000313" key="3">
    <source>
        <dbReference type="Proteomes" id="UP000326924"/>
    </source>
</evidence>
<evidence type="ECO:0000256" key="1">
    <source>
        <dbReference type="SAM" id="MobiDB-lite"/>
    </source>
</evidence>
<keyword evidence="3" id="KW-1185">Reference proteome</keyword>
<dbReference type="OrthoDB" id="4630416at2759"/>
<name>A0A5J5EK91_9PEZI</name>
<dbReference type="Proteomes" id="UP000326924">
    <property type="component" value="Unassembled WGS sequence"/>
</dbReference>
<sequence length="445" mass="50513">MSTLPVVADGDYTYTPAGLVIKGHIREEPRRLHELLFPPFLSTIAEVEAHRSGNQAWIAQVQKERQERERWINRKWAVSQLMHYGVPLVAGEDKIQALREAVKGGKCNQVPGSVNKITHRLRREYQRRLESQPSPSDQANTDIDAFLDRVFLDVNGEIDPRKAPQGLPLPGLEDRFAVRNAAVEAGLYTRSGGRLVDGRVLVIGTDKNLVDSIARGYAGAVSELQMQLEDRKDEVVREHEVFLSSGEVEAKGEPHYVPTGTYRVFLPVMESEAPYKCLEEGLTLCIQNDLERRCANRGTDQGPAFMGDFSFAGLNGIMRFCRDGDDWSDFQCLEDDYAGDGSSRKRKYASDRQVTPERTPAADPDPTIFHFLWRGMETGNTRIEQDLYNQYTGWIQFVDEDFTKFRGIINGANSIIGHRAKIEGFKVSEETERTHKRWRDYSQEQ</sequence>
<feature type="region of interest" description="Disordered" evidence="1">
    <location>
        <begin position="338"/>
        <end position="363"/>
    </location>
</feature>